<dbReference type="InterPro" id="IPR045720">
    <property type="entry name" value="DUF6074"/>
</dbReference>
<protein>
    <submittedName>
        <fullName evidence="1">Uncharacterized protein</fullName>
    </submittedName>
</protein>
<dbReference type="Proteomes" id="UP001055286">
    <property type="component" value="Unassembled WGS sequence"/>
</dbReference>
<evidence type="ECO:0000313" key="2">
    <source>
        <dbReference type="Proteomes" id="UP001055286"/>
    </source>
</evidence>
<sequence length="104" mass="11333">MREIHLFPGAARRGAVRTVADAAFPLAPVESDRIVREAAAHHAAEVRTFGDDEAVIAADAAGFRRAVEDELQYRRVQAIIDDPEELQAAREIVGALFGRGVGRR</sequence>
<proteinExistence type="predicted"/>
<dbReference type="EMBL" id="BPQJ01000025">
    <property type="protein sequence ID" value="GJD64411.1"/>
    <property type="molecule type" value="Genomic_DNA"/>
</dbReference>
<gene>
    <name evidence="1" type="ORF">MPEAHAMD_4593</name>
</gene>
<comment type="caution">
    <text evidence="1">The sequence shown here is derived from an EMBL/GenBank/DDBJ whole genome shotgun (WGS) entry which is preliminary data.</text>
</comment>
<accession>A0AA37HEA3</accession>
<name>A0AA37HEA3_9HYPH</name>
<reference evidence="1" key="1">
    <citation type="journal article" date="2016" name="Front. Microbiol.">
        <title>Genome Sequence of the Piezophilic, Mesophilic Sulfate-Reducing Bacterium Desulfovibrio indicus J2T.</title>
        <authorList>
            <person name="Cao J."/>
            <person name="Maignien L."/>
            <person name="Shao Z."/>
            <person name="Alain K."/>
            <person name="Jebbar M."/>
        </authorList>
    </citation>
    <scope>NUCLEOTIDE SEQUENCE</scope>
    <source>
        <strain evidence="1">JCM 32048</strain>
    </source>
</reference>
<keyword evidence="2" id="KW-1185">Reference proteome</keyword>
<dbReference type="RefSeq" id="WP_238192515.1">
    <property type="nucleotide sequence ID" value="NZ_BPQJ01000025.1"/>
</dbReference>
<dbReference type="AlphaFoldDB" id="A0AA37HEA3"/>
<organism evidence="1 2">
    <name type="scientific">Methylobacterium frigidaeris</name>
    <dbReference type="NCBI Taxonomy" id="2038277"/>
    <lineage>
        <taxon>Bacteria</taxon>
        <taxon>Pseudomonadati</taxon>
        <taxon>Pseudomonadota</taxon>
        <taxon>Alphaproteobacteria</taxon>
        <taxon>Hyphomicrobiales</taxon>
        <taxon>Methylobacteriaceae</taxon>
        <taxon>Methylobacterium</taxon>
    </lineage>
</organism>
<reference evidence="1" key="2">
    <citation type="submission" date="2021-08" db="EMBL/GenBank/DDBJ databases">
        <authorList>
            <person name="Tani A."/>
            <person name="Ola A."/>
            <person name="Ogura Y."/>
            <person name="Katsura K."/>
            <person name="Hayashi T."/>
        </authorList>
    </citation>
    <scope>NUCLEOTIDE SEQUENCE</scope>
    <source>
        <strain evidence="1">JCM 32048</strain>
    </source>
</reference>
<evidence type="ECO:0000313" key="1">
    <source>
        <dbReference type="EMBL" id="GJD64411.1"/>
    </source>
</evidence>
<dbReference type="Pfam" id="PF19551">
    <property type="entry name" value="DUF6074"/>
    <property type="match status" value="1"/>
</dbReference>